<dbReference type="PANTHER" id="PTHR45913">
    <property type="entry name" value="EPM2A-INTERACTING PROTEIN 1"/>
    <property type="match status" value="1"/>
</dbReference>
<dbReference type="AlphaFoldDB" id="A0AAV6V543"/>
<proteinExistence type="predicted"/>
<dbReference type="Proteomes" id="UP000827092">
    <property type="component" value="Unassembled WGS sequence"/>
</dbReference>
<organism evidence="1 2">
    <name type="scientific">Oedothorax gibbosus</name>
    <dbReference type="NCBI Taxonomy" id="931172"/>
    <lineage>
        <taxon>Eukaryota</taxon>
        <taxon>Metazoa</taxon>
        <taxon>Ecdysozoa</taxon>
        <taxon>Arthropoda</taxon>
        <taxon>Chelicerata</taxon>
        <taxon>Arachnida</taxon>
        <taxon>Araneae</taxon>
        <taxon>Araneomorphae</taxon>
        <taxon>Entelegynae</taxon>
        <taxon>Araneoidea</taxon>
        <taxon>Linyphiidae</taxon>
        <taxon>Erigoninae</taxon>
        <taxon>Oedothorax</taxon>
    </lineage>
</organism>
<evidence type="ECO:0000313" key="1">
    <source>
        <dbReference type="EMBL" id="KAG8191674.1"/>
    </source>
</evidence>
<accession>A0AAV6V543</accession>
<evidence type="ECO:0000313" key="2">
    <source>
        <dbReference type="Proteomes" id="UP000827092"/>
    </source>
</evidence>
<comment type="caution">
    <text evidence="1">The sequence shown here is derived from an EMBL/GenBank/DDBJ whole genome shotgun (WGS) entry which is preliminary data.</text>
</comment>
<sequence length="134" mass="16297">MNSQLLPHCEVRWLSKGKFLSRFWELRDEIRLLLSEQKFNLIERLNSFLWLVQLSYMSDIFAHLNMVNLSLQGQHINVFQVEDKIEATVKKLELWHHSLISKRNNNFDAFPNLKDFLMRRKYPEKTLWLVFNIY</sequence>
<evidence type="ECO:0008006" key="3">
    <source>
        <dbReference type="Google" id="ProtNLM"/>
    </source>
</evidence>
<dbReference type="EMBL" id="JAFNEN010000154">
    <property type="protein sequence ID" value="KAG8191674.1"/>
    <property type="molecule type" value="Genomic_DNA"/>
</dbReference>
<reference evidence="1 2" key="1">
    <citation type="journal article" date="2022" name="Nat. Ecol. Evol.">
        <title>A masculinizing supergene underlies an exaggerated male reproductive morph in a spider.</title>
        <authorList>
            <person name="Hendrickx F."/>
            <person name="De Corte Z."/>
            <person name="Sonet G."/>
            <person name="Van Belleghem S.M."/>
            <person name="Kostlbacher S."/>
            <person name="Vangestel C."/>
        </authorList>
    </citation>
    <scope>NUCLEOTIDE SEQUENCE [LARGE SCALE GENOMIC DNA]</scope>
    <source>
        <strain evidence="1">W744_W776</strain>
    </source>
</reference>
<dbReference type="PANTHER" id="PTHR45913:SF19">
    <property type="entry name" value="LOW QUALITY PROTEIN: ZINC FINGER BED DOMAIN-CONTAINING PROTEIN 5-LIKE"/>
    <property type="match status" value="1"/>
</dbReference>
<keyword evidence="2" id="KW-1185">Reference proteome</keyword>
<name>A0AAV6V543_9ARAC</name>
<gene>
    <name evidence="1" type="ORF">JTE90_016461</name>
</gene>
<protein>
    <recommendedName>
        <fullName evidence="3">Zinc finger BED domain-containing protein 5</fullName>
    </recommendedName>
</protein>